<feature type="region of interest" description="Disordered" evidence="1">
    <location>
        <begin position="1"/>
        <end position="23"/>
    </location>
</feature>
<comment type="caution">
    <text evidence="2">The sequence shown here is derived from an EMBL/GenBank/DDBJ whole genome shotgun (WGS) entry which is preliminary data.</text>
</comment>
<evidence type="ECO:0008006" key="4">
    <source>
        <dbReference type="Google" id="ProtNLM"/>
    </source>
</evidence>
<evidence type="ECO:0000313" key="2">
    <source>
        <dbReference type="EMBL" id="KAH3803862.1"/>
    </source>
</evidence>
<evidence type="ECO:0000313" key="3">
    <source>
        <dbReference type="Proteomes" id="UP000828390"/>
    </source>
</evidence>
<dbReference type="EMBL" id="JAIWYP010000006">
    <property type="protein sequence ID" value="KAH3803862.1"/>
    <property type="molecule type" value="Genomic_DNA"/>
</dbReference>
<gene>
    <name evidence="2" type="ORF">DPMN_132132</name>
</gene>
<dbReference type="Proteomes" id="UP000828390">
    <property type="component" value="Unassembled WGS sequence"/>
</dbReference>
<accession>A0A9D4FSR7</accession>
<proteinExistence type="predicted"/>
<reference evidence="2" key="2">
    <citation type="submission" date="2020-11" db="EMBL/GenBank/DDBJ databases">
        <authorList>
            <person name="McCartney M.A."/>
            <person name="Auch B."/>
            <person name="Kono T."/>
            <person name="Mallez S."/>
            <person name="Becker A."/>
            <person name="Gohl D.M."/>
            <person name="Silverstein K.A.T."/>
            <person name="Koren S."/>
            <person name="Bechman K.B."/>
            <person name="Herman A."/>
            <person name="Abrahante J.E."/>
            <person name="Garbe J."/>
        </authorList>
    </citation>
    <scope>NUCLEOTIDE SEQUENCE</scope>
    <source>
        <strain evidence="2">Duluth1</strain>
        <tissue evidence="2">Whole animal</tissue>
    </source>
</reference>
<organism evidence="2 3">
    <name type="scientific">Dreissena polymorpha</name>
    <name type="common">Zebra mussel</name>
    <name type="synonym">Mytilus polymorpha</name>
    <dbReference type="NCBI Taxonomy" id="45954"/>
    <lineage>
        <taxon>Eukaryota</taxon>
        <taxon>Metazoa</taxon>
        <taxon>Spiralia</taxon>
        <taxon>Lophotrochozoa</taxon>
        <taxon>Mollusca</taxon>
        <taxon>Bivalvia</taxon>
        <taxon>Autobranchia</taxon>
        <taxon>Heteroconchia</taxon>
        <taxon>Euheterodonta</taxon>
        <taxon>Imparidentia</taxon>
        <taxon>Neoheterodontei</taxon>
        <taxon>Myida</taxon>
        <taxon>Dreissenoidea</taxon>
        <taxon>Dreissenidae</taxon>
        <taxon>Dreissena</taxon>
    </lineage>
</organism>
<dbReference type="AlphaFoldDB" id="A0A9D4FSR7"/>
<name>A0A9D4FSR7_DREPO</name>
<sequence length="127" mass="13931">MHSSKEESSEMEGTPATDDGWNESEVVEITSHLQDGRLVELSKSFLIKIKNCSDLTSMGGFGTIYTSRVPIPGFKHRLVLKAIGGDDENSKSQTQLLGSVKNEKLASRVRHFAIVPLLAYHDDLSLG</sequence>
<keyword evidence="3" id="KW-1185">Reference proteome</keyword>
<protein>
    <recommendedName>
        <fullName evidence="4">Protein kinase domain-containing protein</fullName>
    </recommendedName>
</protein>
<evidence type="ECO:0000256" key="1">
    <source>
        <dbReference type="SAM" id="MobiDB-lite"/>
    </source>
</evidence>
<reference evidence="2" key="1">
    <citation type="journal article" date="2019" name="bioRxiv">
        <title>The Genome of the Zebra Mussel, Dreissena polymorpha: A Resource for Invasive Species Research.</title>
        <authorList>
            <person name="McCartney M.A."/>
            <person name="Auch B."/>
            <person name="Kono T."/>
            <person name="Mallez S."/>
            <person name="Zhang Y."/>
            <person name="Obille A."/>
            <person name="Becker A."/>
            <person name="Abrahante J.E."/>
            <person name="Garbe J."/>
            <person name="Badalamenti J.P."/>
            <person name="Herman A."/>
            <person name="Mangelson H."/>
            <person name="Liachko I."/>
            <person name="Sullivan S."/>
            <person name="Sone E.D."/>
            <person name="Koren S."/>
            <person name="Silverstein K.A.T."/>
            <person name="Beckman K.B."/>
            <person name="Gohl D.M."/>
        </authorList>
    </citation>
    <scope>NUCLEOTIDE SEQUENCE</scope>
    <source>
        <strain evidence="2">Duluth1</strain>
        <tissue evidence="2">Whole animal</tissue>
    </source>
</reference>